<evidence type="ECO:0008006" key="3">
    <source>
        <dbReference type="Google" id="ProtNLM"/>
    </source>
</evidence>
<comment type="caution">
    <text evidence="1">The sequence shown here is derived from an EMBL/GenBank/DDBJ whole genome shotgun (WGS) entry which is preliminary data.</text>
</comment>
<dbReference type="OrthoDB" id="5120802at2"/>
<accession>A0A177KBU4</accession>
<dbReference type="GO" id="GO:0004658">
    <property type="term" value="F:propionyl-CoA carboxylase activity"/>
    <property type="evidence" value="ECO:0007669"/>
    <property type="project" value="InterPro"/>
</dbReference>
<dbReference type="GO" id="GO:0003989">
    <property type="term" value="F:acetyl-CoA carboxylase activity"/>
    <property type="evidence" value="ECO:0007669"/>
    <property type="project" value="InterPro"/>
</dbReference>
<dbReference type="InterPro" id="IPR032716">
    <property type="entry name" value="ACC_epsilon"/>
</dbReference>
<reference evidence="1 2" key="1">
    <citation type="submission" date="2016-02" db="EMBL/GenBank/DDBJ databases">
        <authorList>
            <person name="Wen L."/>
            <person name="He K."/>
            <person name="Yang H."/>
        </authorList>
    </citation>
    <scope>NUCLEOTIDE SEQUENCE [LARGE SCALE GENOMIC DNA]</scope>
    <source>
        <strain evidence="1 2">CD11_3</strain>
    </source>
</reference>
<proteinExistence type="predicted"/>
<dbReference type="Pfam" id="PF13822">
    <property type="entry name" value="ACC_epsilon"/>
    <property type="match status" value="1"/>
</dbReference>
<dbReference type="Proteomes" id="UP000076998">
    <property type="component" value="Unassembled WGS sequence"/>
</dbReference>
<dbReference type="EMBL" id="LSTV01000001">
    <property type="protein sequence ID" value="OAH50863.1"/>
    <property type="molecule type" value="Genomic_DNA"/>
</dbReference>
<name>A0A177KBU4_9MICO</name>
<evidence type="ECO:0000313" key="2">
    <source>
        <dbReference type="Proteomes" id="UP000076998"/>
    </source>
</evidence>
<protein>
    <recommendedName>
        <fullName evidence="3">Acyl-CoA carboxylase subunit epsilon</fullName>
    </recommendedName>
</protein>
<dbReference type="AlphaFoldDB" id="A0A177KBU4"/>
<sequence>MSESDDARPDAAHLHVRRGSATPEEIAAVIAVVSESLAQEASTAVADEPTVSAWRISARGVGNDLRRDVPWGRWAG</sequence>
<organism evidence="1 2">
    <name type="scientific">Microbacterium oleivorans</name>
    <dbReference type="NCBI Taxonomy" id="273677"/>
    <lineage>
        <taxon>Bacteria</taxon>
        <taxon>Bacillati</taxon>
        <taxon>Actinomycetota</taxon>
        <taxon>Actinomycetes</taxon>
        <taxon>Micrococcales</taxon>
        <taxon>Microbacteriaceae</taxon>
        <taxon>Microbacterium</taxon>
    </lineage>
</organism>
<gene>
    <name evidence="1" type="ORF">AYL44_00820</name>
</gene>
<evidence type="ECO:0000313" key="1">
    <source>
        <dbReference type="EMBL" id="OAH50863.1"/>
    </source>
</evidence>
<dbReference type="RefSeq" id="WP_064001378.1">
    <property type="nucleotide sequence ID" value="NZ_LSTV01000001.1"/>
</dbReference>